<dbReference type="EMBL" id="JACBKZ010000014">
    <property type="protein sequence ID" value="KAF5932094.1"/>
    <property type="molecule type" value="Genomic_DNA"/>
</dbReference>
<proteinExistence type="predicted"/>
<evidence type="ECO:0008006" key="6">
    <source>
        <dbReference type="Google" id="ProtNLM"/>
    </source>
</evidence>
<gene>
    <name evidence="4" type="ORF">HYC85_028265</name>
</gene>
<evidence type="ECO:0000256" key="1">
    <source>
        <dbReference type="ARBA" id="ARBA00022723"/>
    </source>
</evidence>
<comment type="caution">
    <text evidence="4">The sequence shown here is derived from an EMBL/GenBank/DDBJ whole genome shotgun (WGS) entry which is preliminary data.</text>
</comment>
<reference evidence="5" key="1">
    <citation type="journal article" date="2020" name="Nat. Commun.">
        <title>Genome assembly of wild tea tree DASZ reveals pedigree and selection history of tea varieties.</title>
        <authorList>
            <person name="Zhang W."/>
            <person name="Zhang Y."/>
            <person name="Qiu H."/>
            <person name="Guo Y."/>
            <person name="Wan H."/>
            <person name="Zhang X."/>
            <person name="Scossa F."/>
            <person name="Alseekh S."/>
            <person name="Zhang Q."/>
            <person name="Wang P."/>
            <person name="Xu L."/>
            <person name="Schmidt M.H."/>
            <person name="Jia X."/>
            <person name="Li D."/>
            <person name="Zhu A."/>
            <person name="Guo F."/>
            <person name="Chen W."/>
            <person name="Ni D."/>
            <person name="Usadel B."/>
            <person name="Fernie A.R."/>
            <person name="Wen W."/>
        </authorList>
    </citation>
    <scope>NUCLEOTIDE SEQUENCE [LARGE SCALE GENOMIC DNA]</scope>
    <source>
        <strain evidence="5">cv. G240</strain>
    </source>
</reference>
<dbReference type="InterPro" id="IPR011011">
    <property type="entry name" value="Znf_FYVE_PHD"/>
</dbReference>
<evidence type="ECO:0000313" key="5">
    <source>
        <dbReference type="Proteomes" id="UP000593564"/>
    </source>
</evidence>
<dbReference type="Proteomes" id="UP000593564">
    <property type="component" value="Unassembled WGS sequence"/>
</dbReference>
<dbReference type="PANTHER" id="PTHR36486:SF4">
    <property type="entry name" value="PH DOMAIN-CONTAINING PROTEIN"/>
    <property type="match status" value="1"/>
</dbReference>
<evidence type="ECO:0000256" key="2">
    <source>
        <dbReference type="ARBA" id="ARBA00022771"/>
    </source>
</evidence>
<keyword evidence="3" id="KW-0862">Zinc</keyword>
<sequence>MEGNKIKGKRGNSDGDNSKELAVGCKTIVSPTSVIAFEEGVANNGTFSMLGELSSPGTLDFQNRNEGSGEFSDVIQSLTGLALGSSSNSHEHSHEILGIAGSSGTLEFLDSFDKTMELLGSLTSQRVSNGCKDSLDLNDSNQLDWVSSESVLSLDHPSSRVSSPRIKDSNKGPACEVRRILVVTFRDIESDEGDFDEELSRSEPEVFRPKREPEVKARKGACYRCSKGNKFTEKEACIACDAKYCSNCVLRAMGSMPEGRKCVTCIGYPIDEKRGNLGKCSRMRKRLLNDLEIRQILKAEKFCEANQLPPEYVFVNGKPLYQEELAILQSCPNPPKKLKPRHY</sequence>
<dbReference type="SUPFAM" id="SSF57903">
    <property type="entry name" value="FYVE/PHD zinc finger"/>
    <property type="match status" value="1"/>
</dbReference>
<evidence type="ECO:0000313" key="4">
    <source>
        <dbReference type="EMBL" id="KAF5932094.1"/>
    </source>
</evidence>
<keyword evidence="2" id="KW-0863">Zinc-finger</keyword>
<reference evidence="4 5" key="2">
    <citation type="submission" date="2020-07" db="EMBL/GenBank/DDBJ databases">
        <title>Genome assembly of wild tea tree DASZ reveals pedigree and selection history of tea varieties.</title>
        <authorList>
            <person name="Zhang W."/>
        </authorList>
    </citation>
    <scope>NUCLEOTIDE SEQUENCE [LARGE SCALE GENOMIC DNA]</scope>
    <source>
        <strain evidence="5">cv. G240</strain>
        <tissue evidence="4">Leaf</tissue>
    </source>
</reference>
<organism evidence="4 5">
    <name type="scientific">Camellia sinensis</name>
    <name type="common">Tea plant</name>
    <name type="synonym">Thea sinensis</name>
    <dbReference type="NCBI Taxonomy" id="4442"/>
    <lineage>
        <taxon>Eukaryota</taxon>
        <taxon>Viridiplantae</taxon>
        <taxon>Streptophyta</taxon>
        <taxon>Embryophyta</taxon>
        <taxon>Tracheophyta</taxon>
        <taxon>Spermatophyta</taxon>
        <taxon>Magnoliopsida</taxon>
        <taxon>eudicotyledons</taxon>
        <taxon>Gunneridae</taxon>
        <taxon>Pentapetalae</taxon>
        <taxon>asterids</taxon>
        <taxon>Ericales</taxon>
        <taxon>Theaceae</taxon>
        <taxon>Camellia</taxon>
    </lineage>
</organism>
<dbReference type="GO" id="GO:0008270">
    <property type="term" value="F:zinc ion binding"/>
    <property type="evidence" value="ECO:0007669"/>
    <property type="project" value="UniProtKB-KW"/>
</dbReference>
<keyword evidence="1" id="KW-0479">Metal-binding</keyword>
<dbReference type="InterPro" id="IPR053057">
    <property type="entry name" value="XLG_GTP-binding"/>
</dbReference>
<dbReference type="PANTHER" id="PTHR36486">
    <property type="entry name" value="OS01G0977800 PROTEIN"/>
    <property type="match status" value="1"/>
</dbReference>
<keyword evidence="5" id="KW-1185">Reference proteome</keyword>
<protein>
    <recommendedName>
        <fullName evidence="6">Zinc-finger domain-containing protein</fullName>
    </recommendedName>
</protein>
<accession>A0A7J7FYP5</accession>
<name>A0A7J7FYP5_CAMSI</name>
<evidence type="ECO:0000256" key="3">
    <source>
        <dbReference type="ARBA" id="ARBA00022833"/>
    </source>
</evidence>
<dbReference type="AlphaFoldDB" id="A0A7J7FYP5"/>